<evidence type="ECO:0000256" key="4">
    <source>
        <dbReference type="ARBA" id="ARBA00022741"/>
    </source>
</evidence>
<comment type="caution">
    <text evidence="14">The sequence shown here is derived from an EMBL/GenBank/DDBJ whole genome shotgun (WGS) entry which is preliminary data.</text>
</comment>
<evidence type="ECO:0000256" key="13">
    <source>
        <dbReference type="ARBA" id="ARBA00042156"/>
    </source>
</evidence>
<comment type="similarity">
    <text evidence="11">Belongs to the ABC transporter superfamily. UvrA family.</text>
</comment>
<gene>
    <name evidence="14" type="ORF">GCM10009720_12590</name>
</gene>
<keyword evidence="10" id="KW-0234">DNA repair</keyword>
<reference evidence="15" key="1">
    <citation type="journal article" date="2019" name="Int. J. Syst. Evol. Microbiol.">
        <title>The Global Catalogue of Microorganisms (GCM) 10K type strain sequencing project: providing services to taxonomists for standard genome sequencing and annotation.</title>
        <authorList>
            <consortium name="The Broad Institute Genomics Platform"/>
            <consortium name="The Broad Institute Genome Sequencing Center for Infectious Disease"/>
            <person name="Wu L."/>
            <person name="Ma J."/>
        </authorList>
    </citation>
    <scope>NUCLEOTIDE SEQUENCE [LARGE SCALE GENOMIC DNA]</scope>
    <source>
        <strain evidence="15">JCM 13595</strain>
    </source>
</reference>
<evidence type="ECO:0000313" key="15">
    <source>
        <dbReference type="Proteomes" id="UP001501461"/>
    </source>
</evidence>
<evidence type="ECO:0000256" key="7">
    <source>
        <dbReference type="ARBA" id="ARBA00022840"/>
    </source>
</evidence>
<keyword evidence="15" id="KW-1185">Reference proteome</keyword>
<keyword evidence="4" id="KW-0547">Nucleotide-binding</keyword>
<accession>A0ABP5FV75</accession>
<comment type="subcellular location">
    <subcellularLocation>
        <location evidence="1">Cytoplasm</location>
    </subcellularLocation>
</comment>
<keyword evidence="6" id="KW-0228">DNA excision</keyword>
<evidence type="ECO:0000256" key="2">
    <source>
        <dbReference type="ARBA" id="ARBA00022490"/>
    </source>
</evidence>
<evidence type="ECO:0000256" key="1">
    <source>
        <dbReference type="ARBA" id="ARBA00004496"/>
    </source>
</evidence>
<evidence type="ECO:0000256" key="10">
    <source>
        <dbReference type="ARBA" id="ARBA00023204"/>
    </source>
</evidence>
<evidence type="ECO:0000256" key="6">
    <source>
        <dbReference type="ARBA" id="ARBA00022769"/>
    </source>
</evidence>
<name>A0ABP5FV75_9MICC</name>
<dbReference type="PANTHER" id="PTHR43152:SF2">
    <property type="entry name" value="DRUG RESISTANCE ABC TRANSPORTER"/>
    <property type="match status" value="1"/>
</dbReference>
<dbReference type="SUPFAM" id="SSF52540">
    <property type="entry name" value="P-loop containing nucleoside triphosphate hydrolases"/>
    <property type="match status" value="1"/>
</dbReference>
<dbReference type="EMBL" id="BAAAMN010000019">
    <property type="protein sequence ID" value="GAA2033557.1"/>
    <property type="molecule type" value="Genomic_DNA"/>
</dbReference>
<keyword evidence="3" id="KW-0677">Repeat</keyword>
<evidence type="ECO:0000256" key="12">
    <source>
        <dbReference type="ARBA" id="ARBA00039316"/>
    </source>
</evidence>
<evidence type="ECO:0000256" key="3">
    <source>
        <dbReference type="ARBA" id="ARBA00022737"/>
    </source>
</evidence>
<organism evidence="14 15">
    <name type="scientific">Yaniella flava</name>
    <dbReference type="NCBI Taxonomy" id="287930"/>
    <lineage>
        <taxon>Bacteria</taxon>
        <taxon>Bacillati</taxon>
        <taxon>Actinomycetota</taxon>
        <taxon>Actinomycetes</taxon>
        <taxon>Micrococcales</taxon>
        <taxon>Micrococcaceae</taxon>
        <taxon>Yaniella</taxon>
    </lineage>
</organism>
<proteinExistence type="inferred from homology"/>
<dbReference type="InterPro" id="IPR027417">
    <property type="entry name" value="P-loop_NTPase"/>
</dbReference>
<evidence type="ECO:0000256" key="9">
    <source>
        <dbReference type="ARBA" id="ARBA00023125"/>
    </source>
</evidence>
<keyword evidence="5" id="KW-0227">DNA damage</keyword>
<keyword evidence="9" id="KW-0238">DNA-binding</keyword>
<protein>
    <recommendedName>
        <fullName evidence="12">UvrABC system protein A</fullName>
    </recommendedName>
    <alternativeName>
        <fullName evidence="13">Excinuclease ABC subunit A</fullName>
    </alternativeName>
</protein>
<dbReference type="PANTHER" id="PTHR43152">
    <property type="entry name" value="UVRABC SYSTEM PROTEIN A"/>
    <property type="match status" value="1"/>
</dbReference>
<keyword evidence="8" id="KW-0267">Excision nuclease</keyword>
<keyword evidence="7" id="KW-0067">ATP-binding</keyword>
<evidence type="ECO:0000256" key="8">
    <source>
        <dbReference type="ARBA" id="ARBA00022881"/>
    </source>
</evidence>
<evidence type="ECO:0000256" key="5">
    <source>
        <dbReference type="ARBA" id="ARBA00022763"/>
    </source>
</evidence>
<dbReference type="Proteomes" id="UP001501461">
    <property type="component" value="Unassembled WGS sequence"/>
</dbReference>
<evidence type="ECO:0000313" key="14">
    <source>
        <dbReference type="EMBL" id="GAA2033557.1"/>
    </source>
</evidence>
<sequence>MHIANVARLVNLLNDMVDDGTSVIVIEHDLDIAASDWVIDIGPGAGSAGGTVVFEGTPAELVEAETPTGQHLARAVQY</sequence>
<evidence type="ECO:0000256" key="11">
    <source>
        <dbReference type="ARBA" id="ARBA00038000"/>
    </source>
</evidence>
<dbReference type="Gene3D" id="3.40.50.300">
    <property type="entry name" value="P-loop containing nucleotide triphosphate hydrolases"/>
    <property type="match status" value="1"/>
</dbReference>
<keyword evidence="2" id="KW-0963">Cytoplasm</keyword>